<feature type="region of interest" description="Disordered" evidence="1">
    <location>
        <begin position="87"/>
        <end position="111"/>
    </location>
</feature>
<protein>
    <submittedName>
        <fullName evidence="2">Uncharacterized protein</fullName>
    </submittedName>
</protein>
<evidence type="ECO:0000313" key="3">
    <source>
        <dbReference type="Proteomes" id="UP001283361"/>
    </source>
</evidence>
<dbReference type="EMBL" id="JAWDGP010002288">
    <property type="protein sequence ID" value="KAK3784302.1"/>
    <property type="molecule type" value="Genomic_DNA"/>
</dbReference>
<dbReference type="AlphaFoldDB" id="A0AAE1ACT5"/>
<evidence type="ECO:0000256" key="1">
    <source>
        <dbReference type="SAM" id="MobiDB-lite"/>
    </source>
</evidence>
<dbReference type="Proteomes" id="UP001283361">
    <property type="component" value="Unassembled WGS sequence"/>
</dbReference>
<comment type="caution">
    <text evidence="2">The sequence shown here is derived from an EMBL/GenBank/DDBJ whole genome shotgun (WGS) entry which is preliminary data.</text>
</comment>
<feature type="compositionally biased region" description="Polar residues" evidence="1">
    <location>
        <begin position="35"/>
        <end position="56"/>
    </location>
</feature>
<organism evidence="2 3">
    <name type="scientific">Elysia crispata</name>
    <name type="common">lettuce slug</name>
    <dbReference type="NCBI Taxonomy" id="231223"/>
    <lineage>
        <taxon>Eukaryota</taxon>
        <taxon>Metazoa</taxon>
        <taxon>Spiralia</taxon>
        <taxon>Lophotrochozoa</taxon>
        <taxon>Mollusca</taxon>
        <taxon>Gastropoda</taxon>
        <taxon>Heterobranchia</taxon>
        <taxon>Euthyneura</taxon>
        <taxon>Panpulmonata</taxon>
        <taxon>Sacoglossa</taxon>
        <taxon>Placobranchoidea</taxon>
        <taxon>Plakobranchidae</taxon>
        <taxon>Elysia</taxon>
    </lineage>
</organism>
<keyword evidence="3" id="KW-1185">Reference proteome</keyword>
<proteinExistence type="predicted"/>
<feature type="region of interest" description="Disordered" evidence="1">
    <location>
        <begin position="1"/>
        <end position="75"/>
    </location>
</feature>
<evidence type="ECO:0000313" key="2">
    <source>
        <dbReference type="EMBL" id="KAK3784302.1"/>
    </source>
</evidence>
<name>A0AAE1ACT5_9GAST</name>
<accession>A0AAE1ACT5</accession>
<reference evidence="2" key="1">
    <citation type="journal article" date="2023" name="G3 (Bethesda)">
        <title>A reference genome for the long-term kleptoplast-retaining sea slug Elysia crispata morphotype clarki.</title>
        <authorList>
            <person name="Eastman K.E."/>
            <person name="Pendleton A.L."/>
            <person name="Shaikh M.A."/>
            <person name="Suttiyut T."/>
            <person name="Ogas R."/>
            <person name="Tomko P."/>
            <person name="Gavelis G."/>
            <person name="Widhalm J.R."/>
            <person name="Wisecaver J.H."/>
        </authorList>
    </citation>
    <scope>NUCLEOTIDE SEQUENCE</scope>
    <source>
        <strain evidence="2">ECLA1</strain>
    </source>
</reference>
<feature type="compositionally biased region" description="Basic residues" evidence="1">
    <location>
        <begin position="1"/>
        <end position="12"/>
    </location>
</feature>
<sequence length="111" mass="12020">MHAHGQRWRLRFNGRAPDQSAEISGNGRPNLIQGPGNNLGSSAHTESGASQGPSKGQGQGVTRMGTTGQRVLRNRWSVSRYGPIMTSTEKKEIRSPDTCINFDETGPNENS</sequence>
<gene>
    <name evidence="2" type="ORF">RRG08_057541</name>
</gene>